<comment type="caution">
    <text evidence="2">The sequence shown here is derived from an EMBL/GenBank/DDBJ whole genome shotgun (WGS) entry which is preliminary data.</text>
</comment>
<evidence type="ECO:0000259" key="1">
    <source>
        <dbReference type="Pfam" id="PF00899"/>
    </source>
</evidence>
<name>A0A1T0CRE9_9GAMM</name>
<dbReference type="AlphaFoldDB" id="A0A1T0CRE9"/>
<keyword evidence="3" id="KW-1185">Reference proteome</keyword>
<dbReference type="InterPro" id="IPR045886">
    <property type="entry name" value="ThiF/MoeB/HesA"/>
</dbReference>
<organism evidence="2 3">
    <name type="scientific">Moraxella porci DSM 25326</name>
    <dbReference type="NCBI Taxonomy" id="573983"/>
    <lineage>
        <taxon>Bacteria</taxon>
        <taxon>Pseudomonadati</taxon>
        <taxon>Pseudomonadota</taxon>
        <taxon>Gammaproteobacteria</taxon>
        <taxon>Moraxellales</taxon>
        <taxon>Moraxellaceae</taxon>
        <taxon>Moraxella</taxon>
    </lineage>
</organism>
<gene>
    <name evidence="2" type="ORF">B0681_05570</name>
</gene>
<feature type="domain" description="THIF-type NAD/FAD binding fold" evidence="1">
    <location>
        <begin position="19"/>
        <end position="256"/>
    </location>
</feature>
<dbReference type="GO" id="GO:0061504">
    <property type="term" value="P:cyclic threonylcarbamoyladenosine biosynthetic process"/>
    <property type="evidence" value="ECO:0007669"/>
    <property type="project" value="TreeGrafter"/>
</dbReference>
<dbReference type="PANTHER" id="PTHR43267">
    <property type="entry name" value="TRNA THREONYLCARBAMOYLADENOSINE DEHYDRATASE"/>
    <property type="match status" value="1"/>
</dbReference>
<dbReference type="PANTHER" id="PTHR43267:SF1">
    <property type="entry name" value="TRNA THREONYLCARBAMOYLADENOSINE DEHYDRATASE"/>
    <property type="match status" value="1"/>
</dbReference>
<dbReference type="RefSeq" id="WP_078317763.1">
    <property type="nucleotide sequence ID" value="NZ_MUYV01000006.1"/>
</dbReference>
<dbReference type="Gene3D" id="3.40.50.720">
    <property type="entry name" value="NAD(P)-binding Rossmann-like Domain"/>
    <property type="match status" value="1"/>
</dbReference>
<evidence type="ECO:0000313" key="3">
    <source>
        <dbReference type="Proteomes" id="UP000190683"/>
    </source>
</evidence>
<evidence type="ECO:0000313" key="2">
    <source>
        <dbReference type="EMBL" id="OOS24926.1"/>
    </source>
</evidence>
<reference evidence="2 3" key="1">
    <citation type="submission" date="2017-02" db="EMBL/GenBank/DDBJ databases">
        <title>Draft genome sequence of Moraxella porci CCUG 54912T type strain.</title>
        <authorList>
            <person name="Salva-Serra F."/>
            <person name="Engstrom-Jakobsson H."/>
            <person name="Thorell K."/>
            <person name="Jaen-Luchoro D."/>
            <person name="Gonzales-Siles L."/>
            <person name="Karlsson R."/>
            <person name="Yazdan S."/>
            <person name="Boulund F."/>
            <person name="Johnning A."/>
            <person name="Engstrand L."/>
            <person name="Kristiansson E."/>
            <person name="Moore E."/>
        </authorList>
    </citation>
    <scope>NUCLEOTIDE SEQUENCE [LARGE SCALE GENOMIC DNA]</scope>
    <source>
        <strain evidence="2 3">CCUG 54912</strain>
    </source>
</reference>
<dbReference type="GO" id="GO:0008641">
    <property type="term" value="F:ubiquitin-like modifier activating enzyme activity"/>
    <property type="evidence" value="ECO:0007669"/>
    <property type="project" value="InterPro"/>
</dbReference>
<accession>A0A1T0CRE9</accession>
<dbReference type="Pfam" id="PF00899">
    <property type="entry name" value="ThiF"/>
    <property type="match status" value="1"/>
</dbReference>
<dbReference type="CDD" id="cd00755">
    <property type="entry name" value="YgdL_like"/>
    <property type="match status" value="1"/>
</dbReference>
<dbReference type="InterPro" id="IPR000594">
    <property type="entry name" value="ThiF_NAD_FAD-bd"/>
</dbReference>
<dbReference type="GO" id="GO:0061503">
    <property type="term" value="F:tRNA threonylcarbamoyladenosine dehydratase"/>
    <property type="evidence" value="ECO:0007669"/>
    <property type="project" value="TreeGrafter"/>
</dbReference>
<protein>
    <submittedName>
        <fullName evidence="2">tRNA threonylcarbamoyladenosine dehydratase</fullName>
    </submittedName>
</protein>
<dbReference type="SUPFAM" id="SSF69572">
    <property type="entry name" value="Activating enzymes of the ubiquitin-like proteins"/>
    <property type="match status" value="1"/>
</dbReference>
<dbReference type="EMBL" id="MUYV01000006">
    <property type="protein sequence ID" value="OOS24926.1"/>
    <property type="molecule type" value="Genomic_DNA"/>
</dbReference>
<proteinExistence type="predicted"/>
<dbReference type="STRING" id="573983.B0681_05570"/>
<sequence>MTQIDDYERRFTGVRTLYGDAFDKFTNAIVYVIGVGGVGSWAAESLARTAIGKIVLVDMDVLVASNINRQLPALTDTIGESKIDVMADRIRGINPKIELELIDDFLTPENVTSILPNKTQAQALAADGRQVVVLDCVDDMAAKFAIAMHCRYHKVPCIVSGGAGAKFDPTRLKIADLRDVTQDPLLARLRAKLREKGIAKGGKAKFGLKCVYSDEQPTVNKSCQAGLNCGGYGSAVVMTATAGMVMASTALQLVAKK</sequence>
<dbReference type="InterPro" id="IPR035985">
    <property type="entry name" value="Ubiquitin-activating_enz"/>
</dbReference>
<dbReference type="Proteomes" id="UP000190683">
    <property type="component" value="Unassembled WGS sequence"/>
</dbReference>